<dbReference type="eggNOG" id="arCOG01568">
    <property type="taxonomic scope" value="Archaea"/>
</dbReference>
<dbReference type="OrthoDB" id="374526at2157"/>
<keyword evidence="1" id="KW-1133">Transmembrane helix</keyword>
<keyword evidence="1" id="KW-0472">Membrane</keyword>
<gene>
    <name evidence="2" type="ORF">ACAM_1541</name>
</gene>
<organism evidence="2 3">
    <name type="scientific">Aeropyrum camini SY1 = JCM 12091</name>
    <dbReference type="NCBI Taxonomy" id="1198449"/>
    <lineage>
        <taxon>Archaea</taxon>
        <taxon>Thermoproteota</taxon>
        <taxon>Thermoprotei</taxon>
        <taxon>Desulfurococcales</taxon>
        <taxon>Desulfurococcaceae</taxon>
        <taxon>Aeropyrum</taxon>
    </lineage>
</organism>
<dbReference type="Proteomes" id="UP000016887">
    <property type="component" value="Chromosome"/>
</dbReference>
<dbReference type="GO" id="GO:0008381">
    <property type="term" value="F:mechanosensitive monoatomic ion channel activity"/>
    <property type="evidence" value="ECO:0007669"/>
    <property type="project" value="InterPro"/>
</dbReference>
<accession>U3TG44</accession>
<dbReference type="PANTHER" id="PTHR30221:SF1">
    <property type="entry name" value="SMALL-CONDUCTANCE MECHANOSENSITIVE CHANNEL"/>
    <property type="match status" value="1"/>
</dbReference>
<sequence>MARMSLTSDLQAILPSYESLIEISMRLAEAFLVVLAGLAAVLFVRSLTRRLTAARILDESSASPFYRLSRDLIVLITIMVALYVVTGSRFIIILIAVLLAAILLATWDLLMNMAAYYAIIITRIVSRDEYIIMPNGVRGWVRDVRPLFVIVETKYGVYHVPNSTMLRLGVLTKRERSYYRLTVRVWGLPSQQLIDNVKDALDNVVNTLLPEEERSVVMKRVIIDEISEDSVTIRVIVGMPHTEPRPERLADFVERLSRRLQEHGINHSITLEEQEGYEQRWGATLG</sequence>
<evidence type="ECO:0000256" key="1">
    <source>
        <dbReference type="SAM" id="Phobius"/>
    </source>
</evidence>
<name>U3TG44_9CREN</name>
<dbReference type="PANTHER" id="PTHR30221">
    <property type="entry name" value="SMALL-CONDUCTANCE MECHANOSENSITIVE CHANNEL"/>
    <property type="match status" value="1"/>
</dbReference>
<protein>
    <submittedName>
        <fullName evidence="2">Small-conductance mechanosensitive channel</fullName>
    </submittedName>
</protein>
<dbReference type="STRING" id="1198449.ACAM_1541"/>
<feature type="transmembrane region" description="Helical" evidence="1">
    <location>
        <begin position="23"/>
        <end position="44"/>
    </location>
</feature>
<proteinExistence type="predicted"/>
<feature type="transmembrane region" description="Helical" evidence="1">
    <location>
        <begin position="90"/>
        <end position="110"/>
    </location>
</feature>
<dbReference type="RefSeq" id="WP_022542276.1">
    <property type="nucleotide sequence ID" value="NC_022521.1"/>
</dbReference>
<feature type="transmembrane region" description="Helical" evidence="1">
    <location>
        <begin position="65"/>
        <end position="84"/>
    </location>
</feature>
<reference evidence="2 3" key="1">
    <citation type="journal article" date="2013" name="Appl. Environ. Microbiol.">
        <title>Variation of the Virus-Related Elements within Syntenic Genomes of the Hyperthermophilic Archaeon Aeropyrum.</title>
        <authorList>
            <person name="Daifuku T."/>
            <person name="Yoshida T."/>
            <person name="Kitamura T."/>
            <person name="Kawaichi S."/>
            <person name="Inoue T."/>
            <person name="Nomura K."/>
            <person name="Yoshida Y."/>
            <person name="Kuno S."/>
            <person name="Sako Y."/>
        </authorList>
    </citation>
    <scope>NUCLEOTIDE SEQUENCE [LARGE SCALE GENOMIC DNA]</scope>
    <source>
        <strain evidence="2 3">SY1</strain>
    </source>
</reference>
<keyword evidence="3" id="KW-1185">Reference proteome</keyword>
<dbReference type="InterPro" id="IPR045275">
    <property type="entry name" value="MscS_archaea/bacteria_type"/>
</dbReference>
<keyword evidence="1" id="KW-0812">Transmembrane</keyword>
<evidence type="ECO:0000313" key="3">
    <source>
        <dbReference type="Proteomes" id="UP000016887"/>
    </source>
</evidence>
<dbReference type="AlphaFoldDB" id="U3TG44"/>
<dbReference type="GeneID" id="17110739"/>
<dbReference type="KEGG" id="acj:ACAM_1541"/>
<dbReference type="EMBL" id="AP012489">
    <property type="protein sequence ID" value="BAN91010.1"/>
    <property type="molecule type" value="Genomic_DNA"/>
</dbReference>
<evidence type="ECO:0000313" key="2">
    <source>
        <dbReference type="EMBL" id="BAN91010.1"/>
    </source>
</evidence>